<organism evidence="4 5">
    <name type="scientific">Catenovulum maritimum</name>
    <dbReference type="NCBI Taxonomy" id="1513271"/>
    <lineage>
        <taxon>Bacteria</taxon>
        <taxon>Pseudomonadati</taxon>
        <taxon>Pseudomonadota</taxon>
        <taxon>Gammaproteobacteria</taxon>
        <taxon>Alteromonadales</taxon>
        <taxon>Alteromonadaceae</taxon>
        <taxon>Catenovulum</taxon>
    </lineage>
</organism>
<evidence type="ECO:0000259" key="3">
    <source>
        <dbReference type="PROSITE" id="PS50893"/>
    </source>
</evidence>
<sequence length="462" mass="52327">MLSIDNLKHKNLIIKHWQIFLTESWVVVGKNGSGKQYLDQLLTDKLANYTADELLRPNQKKVSLISFEAQQAVYEHELKIDESDITNEVDYGTKAKDFLPADKLNHPLIAQLGLTEKLETGYRQLSTGESRKLLILKAIFSGIDLLICDNPFDSLDTESCQALSETLKQASQQGICVLLLLSNRQDIPLWCQQVAFIERGELLNLGQLNSSKTGQALDQLLSIETLDNNDWPDRPFQISDYQHTYLAQLENCSVSYNQRQIFSEVSLNIKPLEHTLITGKNGSGKSTLMHLITGDCPQCFSNPVTVFGYRRGSGETIWDIKKNIGLVSSELHRSYRVNCNVLTVVLSGFYDSIGLYKQPDATQLNIAKHWLDKIGMRKAANSLFSQLSYGEQRLVLIARALVKAPLLLMLDEPTQGLDEVNRHKILNFLQHIESQRHSTIVLVSHREDEHLPLFKQKIKLSE</sequence>
<dbReference type="InterPro" id="IPR003593">
    <property type="entry name" value="AAA+_ATPase"/>
</dbReference>
<dbReference type="Proteomes" id="UP000037600">
    <property type="component" value="Unassembled WGS sequence"/>
</dbReference>
<proteinExistence type="predicted"/>
<dbReference type="Pfam" id="PF00005">
    <property type="entry name" value="ABC_tran"/>
    <property type="match status" value="2"/>
</dbReference>
<dbReference type="GO" id="GO:0005524">
    <property type="term" value="F:ATP binding"/>
    <property type="evidence" value="ECO:0007669"/>
    <property type="project" value="UniProtKB-KW"/>
</dbReference>
<dbReference type="AlphaFoldDB" id="A0A0J8GQV3"/>
<dbReference type="CDD" id="cd00267">
    <property type="entry name" value="ABC_ATPase"/>
    <property type="match status" value="1"/>
</dbReference>
<dbReference type="InterPro" id="IPR027417">
    <property type="entry name" value="P-loop_NTPase"/>
</dbReference>
<protein>
    <submittedName>
        <fullName evidence="4">Molybdenum ABC transporter ATP-binding protein</fullName>
    </submittedName>
</protein>
<comment type="caution">
    <text evidence="4">The sequence shown here is derived from an EMBL/GenBank/DDBJ whole genome shotgun (WGS) entry which is preliminary data.</text>
</comment>
<dbReference type="EMBL" id="LAZL01000016">
    <property type="protein sequence ID" value="KMT65087.1"/>
    <property type="molecule type" value="Genomic_DNA"/>
</dbReference>
<feature type="domain" description="ABC transporter" evidence="3">
    <location>
        <begin position="2"/>
        <end position="224"/>
    </location>
</feature>
<dbReference type="OrthoDB" id="9805029at2"/>
<dbReference type="Gene3D" id="3.40.50.300">
    <property type="entry name" value="P-loop containing nucleotide triphosphate hydrolases"/>
    <property type="match status" value="2"/>
</dbReference>
<dbReference type="SUPFAM" id="SSF52540">
    <property type="entry name" value="P-loop containing nucleoside triphosphate hydrolases"/>
    <property type="match status" value="2"/>
</dbReference>
<evidence type="ECO:0000313" key="5">
    <source>
        <dbReference type="Proteomes" id="UP000037600"/>
    </source>
</evidence>
<dbReference type="STRING" id="1513271.XM47_10950"/>
<dbReference type="PROSITE" id="PS00211">
    <property type="entry name" value="ABC_TRANSPORTER_1"/>
    <property type="match status" value="1"/>
</dbReference>
<dbReference type="PANTHER" id="PTHR43158:SF2">
    <property type="entry name" value="SKFA PEPTIDE EXPORT ATP-BINDING PROTEIN SKFE"/>
    <property type="match status" value="1"/>
</dbReference>
<reference evidence="4 5" key="1">
    <citation type="submission" date="2015-04" db="EMBL/GenBank/DDBJ databases">
        <title>Draft Genome Sequence of the Novel Agar-Digesting Marine Bacterium Q1.</title>
        <authorList>
            <person name="Li Y."/>
            <person name="Li D."/>
            <person name="Chen G."/>
            <person name="Du Z."/>
        </authorList>
    </citation>
    <scope>NUCLEOTIDE SEQUENCE [LARGE SCALE GENOMIC DNA]</scope>
    <source>
        <strain evidence="4 5">Q1</strain>
    </source>
</reference>
<evidence type="ECO:0000313" key="4">
    <source>
        <dbReference type="EMBL" id="KMT65087.1"/>
    </source>
</evidence>
<evidence type="ECO:0000256" key="1">
    <source>
        <dbReference type="ARBA" id="ARBA00022741"/>
    </source>
</evidence>
<dbReference type="GO" id="GO:0016887">
    <property type="term" value="F:ATP hydrolysis activity"/>
    <property type="evidence" value="ECO:0007669"/>
    <property type="project" value="InterPro"/>
</dbReference>
<evidence type="ECO:0000256" key="2">
    <source>
        <dbReference type="ARBA" id="ARBA00022840"/>
    </source>
</evidence>
<dbReference type="SMART" id="SM00382">
    <property type="entry name" value="AAA"/>
    <property type="match status" value="2"/>
</dbReference>
<dbReference type="PATRIC" id="fig|1513271.3.peg.2231"/>
<dbReference type="InterPro" id="IPR003439">
    <property type="entry name" value="ABC_transporter-like_ATP-bd"/>
</dbReference>
<gene>
    <name evidence="4" type="ORF">XM47_10950</name>
</gene>
<dbReference type="PANTHER" id="PTHR43158">
    <property type="entry name" value="SKFA PEPTIDE EXPORT ATP-BINDING PROTEIN SKFE"/>
    <property type="match status" value="1"/>
</dbReference>
<dbReference type="PROSITE" id="PS50893">
    <property type="entry name" value="ABC_TRANSPORTER_2"/>
    <property type="match status" value="2"/>
</dbReference>
<keyword evidence="5" id="KW-1185">Reference proteome</keyword>
<keyword evidence="2 4" id="KW-0067">ATP-binding</keyword>
<accession>A0A0J8GQV3</accession>
<dbReference type="InterPro" id="IPR017871">
    <property type="entry name" value="ABC_transporter-like_CS"/>
</dbReference>
<name>A0A0J8GQV3_9ALTE</name>
<feature type="domain" description="ABC transporter" evidence="3">
    <location>
        <begin position="247"/>
        <end position="462"/>
    </location>
</feature>
<keyword evidence="1" id="KW-0547">Nucleotide-binding</keyword>